<proteinExistence type="predicted"/>
<dbReference type="KEGG" id="sphh:SDAV_002215"/>
<evidence type="ECO:0000256" key="1">
    <source>
        <dbReference type="SAM" id="Phobius"/>
    </source>
</evidence>
<evidence type="ECO:0000313" key="2">
    <source>
        <dbReference type="EMBL" id="AXF97148.1"/>
    </source>
</evidence>
<dbReference type="RefSeq" id="WP_114565533.1">
    <property type="nucleotide sequence ID" value="NZ_CP031088.1"/>
</dbReference>
<keyword evidence="1" id="KW-0472">Membrane</keyword>
<keyword evidence="1" id="KW-0812">Transmembrane</keyword>
<gene>
    <name evidence="2" type="ORF">SDAV_002215</name>
</gene>
<protein>
    <submittedName>
        <fullName evidence="2">Uncharacterized protein</fullName>
    </submittedName>
</protein>
<dbReference type="AlphaFoldDB" id="A0A345DSF7"/>
<accession>A0A345DSF7</accession>
<dbReference type="Proteomes" id="UP000253689">
    <property type="component" value="Chromosome"/>
</dbReference>
<feature type="transmembrane region" description="Helical" evidence="1">
    <location>
        <begin position="20"/>
        <end position="44"/>
    </location>
</feature>
<sequence length="67" mass="7550">MTTFLILCRGRINDSAGVYVYVVICIFNIVIGGGLILCICFEILQLIENKKNKNNVNNNKNNTEQDN</sequence>
<name>A0A345DSF7_9MOLU</name>
<dbReference type="EMBL" id="CP031088">
    <property type="protein sequence ID" value="AXF97148.1"/>
    <property type="molecule type" value="Genomic_DNA"/>
</dbReference>
<organism evidence="2 3">
    <name type="scientific">Spiroplasma phoeniceum P40</name>
    <dbReference type="NCBI Taxonomy" id="1276259"/>
    <lineage>
        <taxon>Bacteria</taxon>
        <taxon>Bacillati</taxon>
        <taxon>Mycoplasmatota</taxon>
        <taxon>Mollicutes</taxon>
        <taxon>Entomoplasmatales</taxon>
        <taxon>Spiroplasmataceae</taxon>
        <taxon>Spiroplasma</taxon>
    </lineage>
</organism>
<keyword evidence="1" id="KW-1133">Transmembrane helix</keyword>
<reference evidence="3" key="1">
    <citation type="submission" date="2018-07" db="EMBL/GenBank/DDBJ databases">
        <title>Complete Genome Sequence of Spiroplasma phoeniceum.</title>
        <authorList>
            <person name="Davis R.E."/>
            <person name="Shao J.Y."/>
            <person name="Zhao Y."/>
            <person name="Silver A."/>
            <person name="Stump z."/>
            <person name="Gasparich G."/>
        </authorList>
    </citation>
    <scope>NUCLEOTIDE SEQUENCE [LARGE SCALE GENOMIC DNA]</scope>
    <source>
        <strain evidence="3">P40</strain>
    </source>
</reference>
<keyword evidence="3" id="KW-1185">Reference proteome</keyword>
<evidence type="ECO:0000313" key="3">
    <source>
        <dbReference type="Proteomes" id="UP000253689"/>
    </source>
</evidence>